<accession>A0A6L5WHV1</accession>
<gene>
    <name evidence="2" type="ORF">F1B92_05450</name>
</gene>
<evidence type="ECO:0000256" key="1">
    <source>
        <dbReference type="SAM" id="Coils"/>
    </source>
</evidence>
<evidence type="ECO:0000313" key="3">
    <source>
        <dbReference type="Proteomes" id="UP000476338"/>
    </source>
</evidence>
<feature type="coiled-coil region" evidence="1">
    <location>
        <begin position="62"/>
        <end position="191"/>
    </location>
</feature>
<evidence type="ECO:0000313" key="2">
    <source>
        <dbReference type="EMBL" id="MSN96614.1"/>
    </source>
</evidence>
<dbReference type="InterPro" id="IPR019219">
    <property type="entry name" value="DUF2130"/>
</dbReference>
<keyword evidence="1" id="KW-0175">Coiled coil</keyword>
<name>A0A6L5WHV1_9BACT</name>
<dbReference type="Pfam" id="PF09903">
    <property type="entry name" value="DUF2130"/>
    <property type="match status" value="1"/>
</dbReference>
<dbReference type="EMBL" id="VWSJ01000020">
    <property type="protein sequence ID" value="MSN96614.1"/>
    <property type="molecule type" value="Genomic_DNA"/>
</dbReference>
<dbReference type="Proteomes" id="UP000476338">
    <property type="component" value="Unassembled WGS sequence"/>
</dbReference>
<dbReference type="RefSeq" id="WP_154570883.1">
    <property type="nucleotide sequence ID" value="NZ_VWSJ01000020.1"/>
</dbReference>
<proteinExistence type="predicted"/>
<reference evidence="2 3" key="2">
    <citation type="submission" date="2020-03" db="EMBL/GenBank/DDBJ databases">
        <title>Campylobacter portucalensis sp. nov., a new species of Campylobacter isolated from the reproductive tract of bulls.</title>
        <authorList>
            <person name="Silva M.F."/>
            <person name="Pereira G."/>
            <person name="Carneiro C."/>
            <person name="Hemphill A."/>
            <person name="Mateus L."/>
            <person name="Lopes-Da-Costa L."/>
            <person name="Silva E."/>
        </authorList>
    </citation>
    <scope>NUCLEOTIDE SEQUENCE [LARGE SCALE GENOMIC DNA]</scope>
    <source>
        <strain evidence="2 3">FMV-PI01</strain>
    </source>
</reference>
<keyword evidence="3" id="KW-1185">Reference proteome</keyword>
<comment type="caution">
    <text evidence="2">The sequence shown here is derived from an EMBL/GenBank/DDBJ whole genome shotgun (WGS) entry which is preliminary data.</text>
</comment>
<dbReference type="AlphaFoldDB" id="A0A6L5WHV1"/>
<reference evidence="2 3" key="1">
    <citation type="submission" date="2019-09" db="EMBL/GenBank/DDBJ databases">
        <authorList>
            <person name="Silva M."/>
            <person name="Pereira G."/>
            <person name="Lopes-Da-Costa L."/>
            <person name="Silva E."/>
        </authorList>
    </citation>
    <scope>NUCLEOTIDE SEQUENCE [LARGE SCALE GENOMIC DNA]</scope>
    <source>
        <strain evidence="2 3">FMV-PI01</strain>
    </source>
</reference>
<protein>
    <submittedName>
        <fullName evidence="2">DUF2130 domain-containing protein</fullName>
    </submittedName>
</protein>
<sequence length="405" mass="47210">MNSNIKCPKCGFLIDIGKIQNEKLREEFNAKFLDLKKDFDLKTKALNEEKAKFDESLQNALNLALKKERENLQKSIKEEFEMENLAQLRKLNDELNEKSAKISALNKINADFEALKREKNELENSLKLKFEEKLTEAIKIEQDKILQQINSQNELKIKQIQEEKEQLIKKINELQRNSEVVSQQLQGEIQELAIEEFLKDKFIYDNIQEIPKGVNGADCIQIVNDKMNQCGKILYESKRTKSFQNEWIDKFKQDIIKSGADVGVLVTQTMPKNTNKIELINGIWVCNFEEFKSFCGILRQGLIDIYYAKNINKNRSEKMDMLYNYLTSNEFKLQVSAIIETFVELKSNLEKEKNAMQNIWKKREKMIERAKDNAILMHASIKGIAGNEIPAVEVLELDYKEDFDS</sequence>
<organism evidence="2 3">
    <name type="scientific">Campylobacter portucalensis</name>
    <dbReference type="NCBI Taxonomy" id="2608384"/>
    <lineage>
        <taxon>Bacteria</taxon>
        <taxon>Pseudomonadati</taxon>
        <taxon>Campylobacterota</taxon>
        <taxon>Epsilonproteobacteria</taxon>
        <taxon>Campylobacterales</taxon>
        <taxon>Campylobacteraceae</taxon>
        <taxon>Campylobacter</taxon>
    </lineage>
</organism>